<dbReference type="Pfam" id="PF07715">
    <property type="entry name" value="Plug"/>
    <property type="match status" value="1"/>
</dbReference>
<dbReference type="EMBL" id="CP115859">
    <property type="protein sequence ID" value="WBV61795.1"/>
    <property type="molecule type" value="Genomic_DNA"/>
</dbReference>
<accession>A0ABY7QQ70</accession>
<keyword evidence="8" id="KW-0732">Signal</keyword>
<dbReference type="Gene3D" id="2.170.130.10">
    <property type="entry name" value="TonB-dependent receptor, plug domain"/>
    <property type="match status" value="1"/>
</dbReference>
<evidence type="ECO:0000313" key="11">
    <source>
        <dbReference type="Proteomes" id="UP001210978"/>
    </source>
</evidence>
<keyword evidence="6 7" id="KW-0998">Cell outer membrane</keyword>
<keyword evidence="2 7" id="KW-0813">Transport</keyword>
<keyword evidence="4 7" id="KW-0812">Transmembrane</keyword>
<dbReference type="InterPro" id="IPR023996">
    <property type="entry name" value="TonB-dep_OMP_SusC/RagA"/>
</dbReference>
<dbReference type="InterPro" id="IPR012910">
    <property type="entry name" value="Plug_dom"/>
</dbReference>
<comment type="similarity">
    <text evidence="7">Belongs to the TonB-dependent receptor family.</text>
</comment>
<comment type="subcellular location">
    <subcellularLocation>
        <location evidence="1 7">Cell outer membrane</location>
        <topology evidence="1 7">Multi-pass membrane protein</topology>
    </subcellularLocation>
</comment>
<evidence type="ECO:0000256" key="5">
    <source>
        <dbReference type="ARBA" id="ARBA00023136"/>
    </source>
</evidence>
<gene>
    <name evidence="10" type="ORF">PFY12_06640</name>
</gene>
<protein>
    <submittedName>
        <fullName evidence="10">SusC/RagA family TonB-linked outer membrane protein</fullName>
    </submittedName>
</protein>
<dbReference type="NCBIfam" id="TIGR04056">
    <property type="entry name" value="OMP_RagA_SusC"/>
    <property type="match status" value="1"/>
</dbReference>
<dbReference type="Gene3D" id="2.40.170.20">
    <property type="entry name" value="TonB-dependent receptor, beta-barrel domain"/>
    <property type="match status" value="1"/>
</dbReference>
<feature type="chain" id="PRO_5045583712" evidence="8">
    <location>
        <begin position="19"/>
        <end position="1006"/>
    </location>
</feature>
<evidence type="ECO:0000259" key="9">
    <source>
        <dbReference type="Pfam" id="PF07715"/>
    </source>
</evidence>
<evidence type="ECO:0000256" key="4">
    <source>
        <dbReference type="ARBA" id="ARBA00022692"/>
    </source>
</evidence>
<evidence type="ECO:0000256" key="2">
    <source>
        <dbReference type="ARBA" id="ARBA00022448"/>
    </source>
</evidence>
<evidence type="ECO:0000256" key="3">
    <source>
        <dbReference type="ARBA" id="ARBA00022452"/>
    </source>
</evidence>
<dbReference type="InterPro" id="IPR039426">
    <property type="entry name" value="TonB-dep_rcpt-like"/>
</dbReference>
<feature type="signal peptide" evidence="8">
    <location>
        <begin position="1"/>
        <end position="18"/>
    </location>
</feature>
<keyword evidence="11" id="KW-1185">Reference proteome</keyword>
<evidence type="ECO:0000256" key="7">
    <source>
        <dbReference type="PROSITE-ProRule" id="PRU01360"/>
    </source>
</evidence>
<dbReference type="PROSITE" id="PS52016">
    <property type="entry name" value="TONB_DEPENDENT_REC_3"/>
    <property type="match status" value="1"/>
</dbReference>
<name>A0ABY7QQ70_9FLAO</name>
<evidence type="ECO:0000313" key="10">
    <source>
        <dbReference type="EMBL" id="WBV61795.1"/>
    </source>
</evidence>
<organism evidence="10 11">
    <name type="scientific">Chryseobacterium camelliae</name>
    <dbReference type="NCBI Taxonomy" id="1265445"/>
    <lineage>
        <taxon>Bacteria</taxon>
        <taxon>Pseudomonadati</taxon>
        <taxon>Bacteroidota</taxon>
        <taxon>Flavobacteriia</taxon>
        <taxon>Flavobacteriales</taxon>
        <taxon>Weeksellaceae</taxon>
        <taxon>Chryseobacterium group</taxon>
        <taxon>Chryseobacterium</taxon>
    </lineage>
</organism>
<evidence type="ECO:0000256" key="6">
    <source>
        <dbReference type="ARBA" id="ARBA00023237"/>
    </source>
</evidence>
<evidence type="ECO:0000256" key="1">
    <source>
        <dbReference type="ARBA" id="ARBA00004571"/>
    </source>
</evidence>
<proteinExistence type="inferred from homology"/>
<dbReference type="InterPro" id="IPR036942">
    <property type="entry name" value="Beta-barrel_TonB_sf"/>
</dbReference>
<keyword evidence="3 7" id="KW-1134">Transmembrane beta strand</keyword>
<dbReference type="SUPFAM" id="SSF56935">
    <property type="entry name" value="Porins"/>
    <property type="match status" value="1"/>
</dbReference>
<dbReference type="InterPro" id="IPR037066">
    <property type="entry name" value="Plug_dom_sf"/>
</dbReference>
<sequence>MKKLTASVLLVVVSSSMALVNAQNRKNDTIGKTVEIEEVVFVQPITGRIKVKDEVTTAQQVISNEQLKVASNPNAISAIAGKASGVRINQTNNSVNSSQSIVIRTPNTITGNTEALVVIDNVISTATVLSQLPPDLIETVNIIKGAGGAALYGPQGVNGVVVVTTKKGTASGRVRINFNSAVDFESVAFLPKRQRIYGQGWYGDKIHVENGAWGPAFNDPNFAGTMQPYGIPLYDANGNGAIDVNPNSSVPAGDEAGSIMSAFAPYGKDNIKDFFKTGTIFQNTLTISTGSRDGYFGMNIGSLEKEFVVPGDKVSRYSVLLKGGAKIDKWSFDGQVNYIRNKSTEADATIYHDLLQSSADTPIEKFKDYGDNGYAWNIYYTSPYYRLKHVRGNSLRNYFNIIAGVGYDFNDHIKLTYRGNINFTSLESSSFNNGFVAPAIYNGIVNDIQSNYFESTSTSQRYYGDLLLNANYDIATDLNLDVTLGHNFQDFRTKNNQAGGTGLVIPGLYTISNLSSPAQPSTLANNRSHNNVHALLANVDLSYKKYLFLNLTGRYEMNSLLVQKQYSNKFDYFFPSASVSFIPTKAFDFGGNVLNFLKITGAIEGTAGTGPIGAYNLDPVAVIGAGYPYASSGYISYVPQTTIYDVNLKPQKVSKAEVGLSFGLFKDRITFDGAVFQTKTTDLITFQQTSTSSGVNGQWSNVGDLEGKGIEMNLNLVPIKTKDVRWDIGANFTSAYTKVKKLADGAKEIALLSNSYSGLFAIEGERLNVIKGTTYVRDTQGNIVVDAITGLPKVDSQLKVLGNTTPKYILGFTTTLKVKGFTLSATADYRTGHKFFSGTKNSMAFSGQLEESAAFDRTQAYIIPNSVYLQNGAYVANTSVPIYATTYNNPSDPNYNPTLAASEYYGGALYNQVGENFVLDASAFKIREIGLSYTFDKSLLGNSRINELTIGVQARNPFVKFAKENRNYDDPETSYQGDGAYSGYISSGAVQYPNLRTFGGNISITF</sequence>
<evidence type="ECO:0000256" key="8">
    <source>
        <dbReference type="SAM" id="SignalP"/>
    </source>
</evidence>
<dbReference type="Proteomes" id="UP001210978">
    <property type="component" value="Chromosome"/>
</dbReference>
<dbReference type="RefSeq" id="WP_271150057.1">
    <property type="nucleotide sequence ID" value="NZ_CP115859.1"/>
</dbReference>
<feature type="domain" description="TonB-dependent receptor plug" evidence="9">
    <location>
        <begin position="52"/>
        <end position="160"/>
    </location>
</feature>
<keyword evidence="5 7" id="KW-0472">Membrane</keyword>
<reference evidence="10 11" key="1">
    <citation type="submission" date="2023-01" db="EMBL/GenBank/DDBJ databases">
        <title>Complete genome of Chryseobacterium camelliae VAN22-5A.</title>
        <authorList>
            <person name="Zong G."/>
            <person name="Cao G."/>
        </authorList>
    </citation>
    <scope>NUCLEOTIDE SEQUENCE [LARGE SCALE GENOMIC DNA]</scope>
    <source>
        <strain evidence="10 11">VAN22-5A</strain>
    </source>
</reference>